<protein>
    <submittedName>
        <fullName evidence="1">Uncharacterized protein</fullName>
    </submittedName>
</protein>
<dbReference type="EMBL" id="PIPT01000002">
    <property type="protein sequence ID" value="RUO50190.1"/>
    <property type="molecule type" value="Genomic_DNA"/>
</dbReference>
<comment type="caution">
    <text evidence="1">The sequence shown here is derived from an EMBL/GenBank/DDBJ whole genome shotgun (WGS) entry which is preliminary data.</text>
</comment>
<proteinExistence type="predicted"/>
<evidence type="ECO:0000313" key="1">
    <source>
        <dbReference type="EMBL" id="RUO50190.1"/>
    </source>
</evidence>
<reference evidence="2" key="1">
    <citation type="journal article" date="2018" name="Front. Microbiol.">
        <title>Genome-Based Analysis Reveals the Taxonomy and Diversity of the Family Idiomarinaceae.</title>
        <authorList>
            <person name="Liu Y."/>
            <person name="Lai Q."/>
            <person name="Shao Z."/>
        </authorList>
    </citation>
    <scope>NUCLEOTIDE SEQUENCE [LARGE SCALE GENOMIC DNA]</scope>
    <source>
        <strain evidence="2">SW15</strain>
    </source>
</reference>
<accession>A0A432XNB0</accession>
<sequence>MTQSIINVAQMVEIEHNQGEILLVFMGMQNFSLELLLKILTVRKLRKRVEPCLKANGMDGTT</sequence>
<organism evidence="1 2">
    <name type="scientific">Pseudidiomarina aquimaris</name>
    <dbReference type="NCBI Taxonomy" id="641841"/>
    <lineage>
        <taxon>Bacteria</taxon>
        <taxon>Pseudomonadati</taxon>
        <taxon>Pseudomonadota</taxon>
        <taxon>Gammaproteobacteria</taxon>
        <taxon>Alteromonadales</taxon>
        <taxon>Idiomarinaceae</taxon>
        <taxon>Pseudidiomarina</taxon>
    </lineage>
</organism>
<dbReference type="Proteomes" id="UP000286678">
    <property type="component" value="Unassembled WGS sequence"/>
</dbReference>
<keyword evidence="2" id="KW-1185">Reference proteome</keyword>
<name>A0A432XNB0_9GAMM</name>
<evidence type="ECO:0000313" key="2">
    <source>
        <dbReference type="Proteomes" id="UP000286678"/>
    </source>
</evidence>
<gene>
    <name evidence="1" type="ORF">CWE21_03455</name>
</gene>
<dbReference type="OrthoDB" id="9877679at2"/>
<dbReference type="AlphaFoldDB" id="A0A432XNB0"/>